<sequence length="65" mass="7086">MQVNEGTIDRIVRAILGILIIALFLTGRLPGYWALLLIFSGTFLMTAVTGYCPLYAPLGISTVKK</sequence>
<feature type="transmembrane region" description="Helical" evidence="1">
    <location>
        <begin position="35"/>
        <end position="56"/>
    </location>
</feature>
<dbReference type="Proteomes" id="UP000008561">
    <property type="component" value="Chromosome"/>
</dbReference>
<evidence type="ECO:0000313" key="3">
    <source>
        <dbReference type="EMBL" id="ABW67261.1"/>
    </source>
</evidence>
<feature type="domain" description="Inner membrane protein YgaP-like transmembrane" evidence="2">
    <location>
        <begin position="1"/>
        <end position="64"/>
    </location>
</feature>
<dbReference type="RefSeq" id="WP_012174877.1">
    <property type="nucleotide sequence ID" value="NC_009943.1"/>
</dbReference>
<dbReference type="HOGENOM" id="CLU_176022_3_0_7"/>
<dbReference type="AlphaFoldDB" id="A8ZZA8"/>
<dbReference type="STRING" id="96561.Dole_1457"/>
<keyword evidence="4" id="KW-1185">Reference proteome</keyword>
<dbReference type="Pfam" id="PF11127">
    <property type="entry name" value="YgaP-like_TM"/>
    <property type="match status" value="1"/>
</dbReference>
<dbReference type="OrthoDB" id="9804804at2"/>
<evidence type="ECO:0000259" key="2">
    <source>
        <dbReference type="Pfam" id="PF11127"/>
    </source>
</evidence>
<keyword evidence="1" id="KW-0812">Transmembrane</keyword>
<organism evidence="3 4">
    <name type="scientific">Desulfosudis oleivorans (strain DSM 6200 / JCM 39069 / Hxd3)</name>
    <name type="common">Desulfococcus oleovorans</name>
    <dbReference type="NCBI Taxonomy" id="96561"/>
    <lineage>
        <taxon>Bacteria</taxon>
        <taxon>Pseudomonadati</taxon>
        <taxon>Thermodesulfobacteriota</taxon>
        <taxon>Desulfobacteria</taxon>
        <taxon>Desulfobacterales</taxon>
        <taxon>Desulfosudaceae</taxon>
        <taxon>Desulfosudis</taxon>
    </lineage>
</organism>
<accession>A8ZZA8</accession>
<evidence type="ECO:0000256" key="1">
    <source>
        <dbReference type="SAM" id="Phobius"/>
    </source>
</evidence>
<keyword evidence="1" id="KW-0472">Membrane</keyword>
<reference evidence="3 4" key="1">
    <citation type="submission" date="2007-10" db="EMBL/GenBank/DDBJ databases">
        <title>Complete sequence of Desulfococcus oleovorans Hxd3.</title>
        <authorList>
            <consortium name="US DOE Joint Genome Institute"/>
            <person name="Copeland A."/>
            <person name="Lucas S."/>
            <person name="Lapidus A."/>
            <person name="Barry K."/>
            <person name="Glavina del Rio T."/>
            <person name="Dalin E."/>
            <person name="Tice H."/>
            <person name="Pitluck S."/>
            <person name="Kiss H."/>
            <person name="Brettin T."/>
            <person name="Bruce D."/>
            <person name="Detter J.C."/>
            <person name="Han C."/>
            <person name="Schmutz J."/>
            <person name="Larimer F."/>
            <person name="Land M."/>
            <person name="Hauser L."/>
            <person name="Kyrpides N."/>
            <person name="Kim E."/>
            <person name="Wawrik B."/>
            <person name="Richardson P."/>
        </authorList>
    </citation>
    <scope>NUCLEOTIDE SEQUENCE [LARGE SCALE GENOMIC DNA]</scope>
    <source>
        <strain evidence="4">DSM 6200 / JCM 39069 / Hxd3</strain>
    </source>
</reference>
<evidence type="ECO:0000313" key="4">
    <source>
        <dbReference type="Proteomes" id="UP000008561"/>
    </source>
</evidence>
<dbReference type="KEGG" id="dol:Dole_1457"/>
<dbReference type="InterPro" id="IPR021309">
    <property type="entry name" value="YgaP-like_TM"/>
</dbReference>
<gene>
    <name evidence="3" type="ordered locus">Dole_1457</name>
</gene>
<feature type="transmembrane region" description="Helical" evidence="1">
    <location>
        <begin position="12"/>
        <end position="29"/>
    </location>
</feature>
<proteinExistence type="predicted"/>
<name>A8ZZA8_DESOH</name>
<protein>
    <recommendedName>
        <fullName evidence="2">Inner membrane protein YgaP-like transmembrane domain-containing protein</fullName>
    </recommendedName>
</protein>
<dbReference type="Gene3D" id="6.10.140.1340">
    <property type="match status" value="1"/>
</dbReference>
<keyword evidence="1" id="KW-1133">Transmembrane helix</keyword>
<dbReference type="EMBL" id="CP000859">
    <property type="protein sequence ID" value="ABW67261.1"/>
    <property type="molecule type" value="Genomic_DNA"/>
</dbReference>